<dbReference type="OrthoDB" id="5296173at2"/>
<dbReference type="GO" id="GO:0043107">
    <property type="term" value="P:type IV pilus-dependent motility"/>
    <property type="evidence" value="ECO:0007669"/>
    <property type="project" value="TreeGrafter"/>
</dbReference>
<feature type="transmembrane region" description="Helical" evidence="3">
    <location>
        <begin position="21"/>
        <end position="45"/>
    </location>
</feature>
<comment type="caution">
    <text evidence="4">The sequence shown here is derived from an EMBL/GenBank/DDBJ whole genome shotgun (WGS) entry which is preliminary data.</text>
</comment>
<name>A0A4R1BIS6_9PROT</name>
<dbReference type="AlphaFoldDB" id="A0A4R1BIS6"/>
<gene>
    <name evidence="4" type="ORF">EZJ19_04595</name>
</gene>
<evidence type="ECO:0000313" key="4">
    <source>
        <dbReference type="EMBL" id="TCJ17235.1"/>
    </source>
</evidence>
<keyword evidence="3" id="KW-1133">Transmembrane helix</keyword>
<dbReference type="InterPro" id="IPR007813">
    <property type="entry name" value="PilN"/>
</dbReference>
<reference evidence="4 5" key="1">
    <citation type="submission" date="2019-03" db="EMBL/GenBank/DDBJ databases">
        <title>Genome sequence of Thiobacillaceae bacterium LSR1, a sulfur-oxidizing bacterium isolated from freshwater sediment.</title>
        <authorList>
            <person name="Li S."/>
        </authorList>
    </citation>
    <scope>NUCLEOTIDE SEQUENCE [LARGE SCALE GENOMIC DNA]</scope>
    <source>
        <strain evidence="4 5">LSR1</strain>
    </source>
</reference>
<dbReference type="Proteomes" id="UP000295443">
    <property type="component" value="Unassembled WGS sequence"/>
</dbReference>
<dbReference type="InterPro" id="IPR052534">
    <property type="entry name" value="Extracell_DNA_Util/SecSys_Comp"/>
</dbReference>
<feature type="coiled-coil region" evidence="1">
    <location>
        <begin position="56"/>
        <end position="86"/>
    </location>
</feature>
<keyword evidence="3" id="KW-0472">Membrane</keyword>
<keyword evidence="3" id="KW-0812">Transmembrane</keyword>
<keyword evidence="5" id="KW-1185">Reference proteome</keyword>
<keyword evidence="1" id="KW-0175">Coiled coil</keyword>
<evidence type="ECO:0000256" key="2">
    <source>
        <dbReference type="SAM" id="MobiDB-lite"/>
    </source>
</evidence>
<dbReference type="PANTHER" id="PTHR40278:SF2">
    <property type="entry name" value="TYPE IV PILUS INNER MEMBRANE COMPONENT PILN"/>
    <property type="match status" value="1"/>
</dbReference>
<feature type="region of interest" description="Disordered" evidence="2">
    <location>
        <begin position="181"/>
        <end position="213"/>
    </location>
</feature>
<protein>
    <submittedName>
        <fullName evidence="4">Fimbrial protein</fullName>
    </submittedName>
</protein>
<dbReference type="EMBL" id="SJZB01000014">
    <property type="protein sequence ID" value="TCJ17235.1"/>
    <property type="molecule type" value="Genomic_DNA"/>
</dbReference>
<dbReference type="RefSeq" id="WP_131445117.1">
    <property type="nucleotide sequence ID" value="NZ_SJZB01000014.1"/>
</dbReference>
<accession>A0A4R1BIS6</accession>
<proteinExistence type="predicted"/>
<organism evidence="4 5">
    <name type="scientific">Parasulfuritortus cantonensis</name>
    <dbReference type="NCBI Taxonomy" id="2528202"/>
    <lineage>
        <taxon>Bacteria</taxon>
        <taxon>Pseudomonadati</taxon>
        <taxon>Pseudomonadota</taxon>
        <taxon>Betaproteobacteria</taxon>
        <taxon>Nitrosomonadales</taxon>
        <taxon>Thiobacillaceae</taxon>
        <taxon>Parasulfuritortus</taxon>
    </lineage>
</organism>
<dbReference type="PANTHER" id="PTHR40278">
    <property type="entry name" value="DNA UTILIZATION PROTEIN HOFN"/>
    <property type="match status" value="1"/>
</dbReference>
<dbReference type="Pfam" id="PF05137">
    <property type="entry name" value="PilN"/>
    <property type="match status" value="1"/>
</dbReference>
<sequence>MTAIRINLLPHREQRRALQQKALLAMLGGAAVAGLAAVLLGHFVIAGMKDHQDKRNEFLKVEIAKLDAQIKEIAQLKEKTNALLARKQVVEDLQVNRAQVVHLFDELAREMPDGMYLKSLKQTGDKLALSGYAQSSARVSALMRNIESSQWLTAPRLIEVKVSSQNKMRVNEFSLEAMQKIPNVPGAPDDANKGTGSTAAKQGATDTKKGGQS</sequence>
<evidence type="ECO:0000256" key="1">
    <source>
        <dbReference type="SAM" id="Coils"/>
    </source>
</evidence>
<evidence type="ECO:0000256" key="3">
    <source>
        <dbReference type="SAM" id="Phobius"/>
    </source>
</evidence>
<dbReference type="GO" id="GO:0043683">
    <property type="term" value="P:type IV pilus assembly"/>
    <property type="evidence" value="ECO:0007669"/>
    <property type="project" value="TreeGrafter"/>
</dbReference>
<evidence type="ECO:0000313" key="5">
    <source>
        <dbReference type="Proteomes" id="UP000295443"/>
    </source>
</evidence>